<feature type="compositionally biased region" description="Polar residues" evidence="1">
    <location>
        <begin position="103"/>
        <end position="112"/>
    </location>
</feature>
<sequence length="112" mass="12428">MIASETCMDVYVDDDISSLSPSSFWVLFAFSGGTSTIALIVYLSHRNWKLSCLLVHKTIRMLVLTLMKQWGIQKQRFYGRLLSHGESPRSSTNTPPEAVAGSSIVNIEASMT</sequence>
<evidence type="ECO:0000256" key="2">
    <source>
        <dbReference type="SAM" id="Phobius"/>
    </source>
</evidence>
<dbReference type="Proteomes" id="UP000323000">
    <property type="component" value="Chromosome 3"/>
</dbReference>
<name>A0A5C7ICS2_9ROSI</name>
<keyword evidence="4" id="KW-1185">Reference proteome</keyword>
<reference evidence="4" key="1">
    <citation type="journal article" date="2019" name="Gigascience">
        <title>De novo genome assembly of the endangered Acer yangbiense, a plant species with extremely small populations endemic to Yunnan Province, China.</title>
        <authorList>
            <person name="Yang J."/>
            <person name="Wariss H.M."/>
            <person name="Tao L."/>
            <person name="Zhang R."/>
            <person name="Yun Q."/>
            <person name="Hollingsworth P."/>
            <person name="Dao Z."/>
            <person name="Luo G."/>
            <person name="Guo H."/>
            <person name="Ma Y."/>
            <person name="Sun W."/>
        </authorList>
    </citation>
    <scope>NUCLEOTIDE SEQUENCE [LARGE SCALE GENOMIC DNA]</scope>
    <source>
        <strain evidence="4">cv. Malutang</strain>
    </source>
</reference>
<dbReference type="AlphaFoldDB" id="A0A5C7ICS2"/>
<protein>
    <submittedName>
        <fullName evidence="3">Uncharacterized protein</fullName>
    </submittedName>
</protein>
<evidence type="ECO:0000256" key="1">
    <source>
        <dbReference type="SAM" id="MobiDB-lite"/>
    </source>
</evidence>
<keyword evidence="2" id="KW-1133">Transmembrane helix</keyword>
<evidence type="ECO:0000313" key="4">
    <source>
        <dbReference type="Proteomes" id="UP000323000"/>
    </source>
</evidence>
<keyword evidence="2" id="KW-0812">Transmembrane</keyword>
<dbReference type="EMBL" id="VAHF01000003">
    <property type="protein sequence ID" value="TXG66815.1"/>
    <property type="molecule type" value="Genomic_DNA"/>
</dbReference>
<accession>A0A5C7ICS2</accession>
<feature type="transmembrane region" description="Helical" evidence="2">
    <location>
        <begin position="24"/>
        <end position="43"/>
    </location>
</feature>
<dbReference type="OrthoDB" id="5984008at2759"/>
<evidence type="ECO:0000313" key="3">
    <source>
        <dbReference type="EMBL" id="TXG66815.1"/>
    </source>
</evidence>
<comment type="caution">
    <text evidence="3">The sequence shown here is derived from an EMBL/GenBank/DDBJ whole genome shotgun (WGS) entry which is preliminary data.</text>
</comment>
<keyword evidence="2" id="KW-0472">Membrane</keyword>
<proteinExistence type="predicted"/>
<organism evidence="3 4">
    <name type="scientific">Acer yangbiense</name>
    <dbReference type="NCBI Taxonomy" id="1000413"/>
    <lineage>
        <taxon>Eukaryota</taxon>
        <taxon>Viridiplantae</taxon>
        <taxon>Streptophyta</taxon>
        <taxon>Embryophyta</taxon>
        <taxon>Tracheophyta</taxon>
        <taxon>Spermatophyta</taxon>
        <taxon>Magnoliopsida</taxon>
        <taxon>eudicotyledons</taxon>
        <taxon>Gunneridae</taxon>
        <taxon>Pentapetalae</taxon>
        <taxon>rosids</taxon>
        <taxon>malvids</taxon>
        <taxon>Sapindales</taxon>
        <taxon>Sapindaceae</taxon>
        <taxon>Hippocastanoideae</taxon>
        <taxon>Acereae</taxon>
        <taxon>Acer</taxon>
    </lineage>
</organism>
<gene>
    <name evidence="3" type="ORF">EZV62_008090</name>
</gene>
<feature type="region of interest" description="Disordered" evidence="1">
    <location>
        <begin position="84"/>
        <end position="112"/>
    </location>
</feature>